<feature type="short sequence motif" description="'HIGH' region" evidence="9">
    <location>
        <begin position="49"/>
        <end position="59"/>
    </location>
</feature>
<feature type="domain" description="Methionyl/Valyl/Leucyl/Isoleucyl-tRNA synthetase anticodon-binding" evidence="12">
    <location>
        <begin position="722"/>
        <end position="841"/>
    </location>
</feature>
<dbReference type="Pfam" id="PF00133">
    <property type="entry name" value="tRNA-synt_1"/>
    <property type="match status" value="2"/>
</dbReference>
<dbReference type="InterPro" id="IPR015413">
    <property type="entry name" value="Methionyl/Leucyl_tRNA_Synth"/>
</dbReference>
<evidence type="ECO:0000259" key="13">
    <source>
        <dbReference type="Pfam" id="PF09334"/>
    </source>
</evidence>
<evidence type="ECO:0000256" key="8">
    <source>
        <dbReference type="ARBA" id="ARBA00047469"/>
    </source>
</evidence>
<evidence type="ECO:0000259" key="14">
    <source>
        <dbReference type="Pfam" id="PF13603"/>
    </source>
</evidence>
<protein>
    <recommendedName>
        <fullName evidence="9">Leucine--tRNA ligase</fullName>
        <ecNumber evidence="9">6.1.1.4</ecNumber>
    </recommendedName>
    <alternativeName>
        <fullName evidence="9">Leucyl-tRNA synthetase</fullName>
        <shortName evidence="9">LeuRS</shortName>
    </alternativeName>
</protein>
<name>A0ABP8VAY7_9HYPH</name>
<dbReference type="Pfam" id="PF13603">
    <property type="entry name" value="tRNA-synt_1_2"/>
    <property type="match status" value="1"/>
</dbReference>
<feature type="short sequence motif" description="'KMSKS' region" evidence="9">
    <location>
        <begin position="638"/>
        <end position="642"/>
    </location>
</feature>
<dbReference type="EMBL" id="BAABJA010000001">
    <property type="protein sequence ID" value="GAA4657592.1"/>
    <property type="molecule type" value="Genomic_DNA"/>
</dbReference>
<feature type="domain" description="Aminoacyl-tRNA synthetase class Ia" evidence="11">
    <location>
        <begin position="441"/>
        <end position="597"/>
    </location>
</feature>
<keyword evidence="4 9" id="KW-0547">Nucleotide-binding</keyword>
<feature type="binding site" evidence="9">
    <location>
        <position position="641"/>
    </location>
    <ligand>
        <name>ATP</name>
        <dbReference type="ChEBI" id="CHEBI:30616"/>
    </ligand>
</feature>
<dbReference type="HAMAP" id="MF_00049_B">
    <property type="entry name" value="Leu_tRNA_synth_B"/>
    <property type="match status" value="1"/>
</dbReference>
<dbReference type="Gene3D" id="3.40.50.620">
    <property type="entry name" value="HUPs"/>
    <property type="match status" value="2"/>
</dbReference>
<evidence type="ECO:0000256" key="9">
    <source>
        <dbReference type="HAMAP-Rule" id="MF_00049"/>
    </source>
</evidence>
<dbReference type="NCBIfam" id="TIGR00396">
    <property type="entry name" value="leuS_bact"/>
    <property type="match status" value="1"/>
</dbReference>
<dbReference type="InterPro" id="IPR025709">
    <property type="entry name" value="Leu_tRNA-synth_edit"/>
</dbReference>
<dbReference type="CDD" id="cd00812">
    <property type="entry name" value="LeuRS_core"/>
    <property type="match status" value="1"/>
</dbReference>
<dbReference type="InterPro" id="IPR013155">
    <property type="entry name" value="M/V/L/I-tRNA-synth_anticd-bd"/>
</dbReference>
<evidence type="ECO:0000256" key="1">
    <source>
        <dbReference type="ARBA" id="ARBA00005594"/>
    </source>
</evidence>
<dbReference type="PANTHER" id="PTHR43740:SF2">
    <property type="entry name" value="LEUCINE--TRNA LIGASE, MITOCHONDRIAL"/>
    <property type="match status" value="1"/>
</dbReference>
<keyword evidence="16" id="KW-1185">Reference proteome</keyword>
<evidence type="ECO:0000259" key="11">
    <source>
        <dbReference type="Pfam" id="PF00133"/>
    </source>
</evidence>
<evidence type="ECO:0000256" key="7">
    <source>
        <dbReference type="ARBA" id="ARBA00023146"/>
    </source>
</evidence>
<dbReference type="SUPFAM" id="SSF52374">
    <property type="entry name" value="Nucleotidylyl transferase"/>
    <property type="match status" value="1"/>
</dbReference>
<sequence length="880" mass="99769">MTIERYNLGERYNPRAREQRWQEIWDEKKIFQTVGEDPREKYYVLEMFPYPSGRIHMGHVRNYAMGDVVARYKRAKGFNVLHPMGWDAFGMPAENAAMQNKVHPKTWTYQNIAVMRGQLKQLGLSLDWTREFATCDVDYYHRQQMLFLDFYQKGLVARKVAKVNWDPVDQTVLANEQVVDGRGWRSGALVEQRELTQWFFKISDFSEELLAGLEELEQWPEKVRTMQKNWIGKSQGLLIRWALKPTEEADEGCPSFNEVVCYSTRPDTLFGASFLALSFDHPIAQALAQKDKALSAFIDNCRCGGTTTAALETAEKQGFRTSLLAVHPFDETVHIPVYIANFVLMDYGTGAVFGCPAHDQRDLDFARKYDLPVCPVVLPSGVEREDFSITDTAYIGDGVMINSSFLDGLTPQEAFDEAAKRLEGQMLYGQPQGEKTVQFRLRDWGISRQRYWGCPIPMIHCTSCGVVPVPRADLPVVLPDDVTFEQLGNPLVRHEKWQAVACPVCGKPAKRETDTMDTFVDSSWYYARFTAPFAQEPVDPQAIREWLPVQQYIGGIEHAILHLLYARFFMRAMKLMGYVSVDEPFKGLFTQGMVVHETYRDEKGWVSPEEISIVEKDGKRRAYKLTDQSEVTIGLIEKMSKSKKNVVDPDDIIASYGADTVRWFVLSDSPPERDVIWTESGVEGAHRFVQRVWRHVALSAPVLRNVAPCAGQQGAALQLSKAAHRTLHAVEDDLEKFAFNRAIARLYELLNIMAPLLNNVTSVEDKMKAALRQGVDFFLAMIAPIMPHLAEECHAALGEKTLMSELAWPAYDPTLIIEDCYSLPVQINGKKRGEVKVEATATPAMIEEAVLALDFVKAHLGEKSVKKMIIVPQRIVNVVL</sequence>
<evidence type="ECO:0000313" key="16">
    <source>
        <dbReference type="Proteomes" id="UP001501699"/>
    </source>
</evidence>
<dbReference type="PANTHER" id="PTHR43740">
    <property type="entry name" value="LEUCYL-TRNA SYNTHETASE"/>
    <property type="match status" value="1"/>
</dbReference>
<dbReference type="RefSeq" id="WP_345118120.1">
    <property type="nucleotide sequence ID" value="NZ_BAABJA010000001.1"/>
</dbReference>
<evidence type="ECO:0000256" key="10">
    <source>
        <dbReference type="RuleBase" id="RU363035"/>
    </source>
</evidence>
<dbReference type="Gene3D" id="3.10.20.590">
    <property type="match status" value="1"/>
</dbReference>
<dbReference type="SUPFAM" id="SSF50677">
    <property type="entry name" value="ValRS/IleRS/LeuRS editing domain"/>
    <property type="match status" value="1"/>
</dbReference>
<comment type="caution">
    <text evidence="15">The sequence shown here is derived from an EMBL/GenBank/DDBJ whole genome shotgun (WGS) entry which is preliminary data.</text>
</comment>
<dbReference type="SUPFAM" id="SSF47323">
    <property type="entry name" value="Anticodon-binding domain of a subclass of class I aminoacyl-tRNA synthetases"/>
    <property type="match status" value="1"/>
</dbReference>
<dbReference type="Proteomes" id="UP001501699">
    <property type="component" value="Unassembled WGS sequence"/>
</dbReference>
<dbReference type="Pfam" id="PF08264">
    <property type="entry name" value="Anticodon_1"/>
    <property type="match status" value="1"/>
</dbReference>
<dbReference type="InterPro" id="IPR014729">
    <property type="entry name" value="Rossmann-like_a/b/a_fold"/>
</dbReference>
<dbReference type="Gene3D" id="1.10.730.10">
    <property type="entry name" value="Isoleucyl-tRNA Synthetase, Domain 1"/>
    <property type="match status" value="1"/>
</dbReference>
<dbReference type="InterPro" id="IPR002300">
    <property type="entry name" value="aa-tRNA-synth_Ia"/>
</dbReference>
<dbReference type="InterPro" id="IPR001412">
    <property type="entry name" value="aa-tRNA-synth_I_CS"/>
</dbReference>
<feature type="domain" description="Methionyl/Leucyl tRNA synthetase" evidence="13">
    <location>
        <begin position="44"/>
        <end position="178"/>
    </location>
</feature>
<accession>A0ABP8VAY7</accession>
<gene>
    <name evidence="9 15" type="primary">leuS</name>
    <name evidence="15" type="ORF">GCM10023262_00750</name>
</gene>
<dbReference type="InterPro" id="IPR002302">
    <property type="entry name" value="Leu-tRNA-ligase"/>
</dbReference>
<dbReference type="Gene3D" id="2.20.28.290">
    <property type="match status" value="1"/>
</dbReference>
<dbReference type="GO" id="GO:0016874">
    <property type="term" value="F:ligase activity"/>
    <property type="evidence" value="ECO:0007669"/>
    <property type="project" value="UniProtKB-KW"/>
</dbReference>
<keyword evidence="3 9" id="KW-0436">Ligase</keyword>
<reference evidence="16" key="1">
    <citation type="journal article" date="2019" name="Int. J. Syst. Evol. Microbiol.">
        <title>The Global Catalogue of Microorganisms (GCM) 10K type strain sequencing project: providing services to taxonomists for standard genome sequencing and annotation.</title>
        <authorList>
            <consortium name="The Broad Institute Genomics Platform"/>
            <consortium name="The Broad Institute Genome Sequencing Center for Infectious Disease"/>
            <person name="Wu L."/>
            <person name="Ma J."/>
        </authorList>
    </citation>
    <scope>NUCLEOTIDE SEQUENCE [LARGE SCALE GENOMIC DNA]</scope>
    <source>
        <strain evidence="16">JCM 17714</strain>
    </source>
</reference>
<comment type="similarity">
    <text evidence="1 9 10">Belongs to the class-I aminoacyl-tRNA synthetase family.</text>
</comment>
<feature type="domain" description="Leucyl-tRNA synthetase editing" evidence="14">
    <location>
        <begin position="228"/>
        <end position="422"/>
    </location>
</feature>
<evidence type="ECO:0000313" key="15">
    <source>
        <dbReference type="EMBL" id="GAA4657592.1"/>
    </source>
</evidence>
<dbReference type="EC" id="6.1.1.4" evidence="9"/>
<dbReference type="Pfam" id="PF09334">
    <property type="entry name" value="tRNA-synt_1g"/>
    <property type="match status" value="1"/>
</dbReference>
<dbReference type="PRINTS" id="PR00985">
    <property type="entry name" value="TRNASYNTHLEU"/>
</dbReference>
<comment type="catalytic activity">
    <reaction evidence="8 9">
        <text>tRNA(Leu) + L-leucine + ATP = L-leucyl-tRNA(Leu) + AMP + diphosphate</text>
        <dbReference type="Rhea" id="RHEA:11688"/>
        <dbReference type="Rhea" id="RHEA-COMP:9613"/>
        <dbReference type="Rhea" id="RHEA-COMP:9622"/>
        <dbReference type="ChEBI" id="CHEBI:30616"/>
        <dbReference type="ChEBI" id="CHEBI:33019"/>
        <dbReference type="ChEBI" id="CHEBI:57427"/>
        <dbReference type="ChEBI" id="CHEBI:78442"/>
        <dbReference type="ChEBI" id="CHEBI:78494"/>
        <dbReference type="ChEBI" id="CHEBI:456215"/>
        <dbReference type="EC" id="6.1.1.4"/>
    </reaction>
</comment>
<evidence type="ECO:0000256" key="2">
    <source>
        <dbReference type="ARBA" id="ARBA00022490"/>
    </source>
</evidence>
<evidence type="ECO:0000256" key="6">
    <source>
        <dbReference type="ARBA" id="ARBA00022917"/>
    </source>
</evidence>
<dbReference type="InterPro" id="IPR009080">
    <property type="entry name" value="tRNAsynth_Ia_anticodon-bd"/>
</dbReference>
<keyword evidence="7 9" id="KW-0030">Aminoacyl-tRNA synthetase</keyword>
<evidence type="ECO:0000256" key="5">
    <source>
        <dbReference type="ARBA" id="ARBA00022840"/>
    </source>
</evidence>
<keyword evidence="6 9" id="KW-0648">Protein biosynthesis</keyword>
<keyword evidence="2 9" id="KW-0963">Cytoplasm</keyword>
<evidence type="ECO:0000259" key="12">
    <source>
        <dbReference type="Pfam" id="PF08264"/>
    </source>
</evidence>
<dbReference type="CDD" id="cd07958">
    <property type="entry name" value="Anticodon_Ia_Leu_BEm"/>
    <property type="match status" value="1"/>
</dbReference>
<evidence type="ECO:0000256" key="4">
    <source>
        <dbReference type="ARBA" id="ARBA00022741"/>
    </source>
</evidence>
<evidence type="ECO:0000256" key="3">
    <source>
        <dbReference type="ARBA" id="ARBA00022598"/>
    </source>
</evidence>
<organism evidence="15 16">
    <name type="scientific">Bartonella pachyuromydis</name>
    <dbReference type="NCBI Taxonomy" id="931097"/>
    <lineage>
        <taxon>Bacteria</taxon>
        <taxon>Pseudomonadati</taxon>
        <taxon>Pseudomonadota</taxon>
        <taxon>Alphaproteobacteria</taxon>
        <taxon>Hyphomicrobiales</taxon>
        <taxon>Bartonellaceae</taxon>
        <taxon>Bartonella</taxon>
    </lineage>
</organism>
<proteinExistence type="inferred from homology"/>
<dbReference type="PROSITE" id="PS00178">
    <property type="entry name" value="AA_TRNA_LIGASE_I"/>
    <property type="match status" value="1"/>
</dbReference>
<comment type="subcellular location">
    <subcellularLocation>
        <location evidence="9">Cytoplasm</location>
    </subcellularLocation>
</comment>
<dbReference type="InterPro" id="IPR009008">
    <property type="entry name" value="Val/Leu/Ile-tRNA-synth_edit"/>
</dbReference>
<feature type="domain" description="Aminoacyl-tRNA synthetase class Ia" evidence="11">
    <location>
        <begin position="637"/>
        <end position="676"/>
    </location>
</feature>
<keyword evidence="5 9" id="KW-0067">ATP-binding</keyword>